<dbReference type="InterPro" id="IPR024593">
    <property type="entry name" value="DUF3444"/>
</dbReference>
<protein>
    <submittedName>
        <fullName evidence="2">Chaperone protein like</fullName>
    </submittedName>
</protein>
<dbReference type="SUPFAM" id="SSF46565">
    <property type="entry name" value="Chaperone J-domain"/>
    <property type="match status" value="1"/>
</dbReference>
<organism evidence="2 3">
    <name type="scientific">Actinidia chinensis var. chinensis</name>
    <name type="common">Chinese soft-hair kiwi</name>
    <dbReference type="NCBI Taxonomy" id="1590841"/>
    <lineage>
        <taxon>Eukaryota</taxon>
        <taxon>Viridiplantae</taxon>
        <taxon>Streptophyta</taxon>
        <taxon>Embryophyta</taxon>
        <taxon>Tracheophyta</taxon>
        <taxon>Spermatophyta</taxon>
        <taxon>Magnoliopsida</taxon>
        <taxon>eudicotyledons</taxon>
        <taxon>Gunneridae</taxon>
        <taxon>Pentapetalae</taxon>
        <taxon>asterids</taxon>
        <taxon>Ericales</taxon>
        <taxon>Actinidiaceae</taxon>
        <taxon>Actinidia</taxon>
    </lineage>
</organism>
<dbReference type="Pfam" id="PF00226">
    <property type="entry name" value="DnaJ"/>
    <property type="match status" value="1"/>
</dbReference>
<dbReference type="Gramene" id="PSR89414">
    <property type="protein sequence ID" value="PSR89414"/>
    <property type="gene ID" value="CEY00_Acc29614"/>
</dbReference>
<dbReference type="Proteomes" id="UP000241394">
    <property type="component" value="Chromosome LG26"/>
</dbReference>
<dbReference type="OrthoDB" id="1911590at2759"/>
<dbReference type="SMART" id="SM00271">
    <property type="entry name" value="DnaJ"/>
    <property type="match status" value="1"/>
</dbReference>
<proteinExistence type="predicted"/>
<evidence type="ECO:0000259" key="1">
    <source>
        <dbReference type="PROSITE" id="PS50076"/>
    </source>
</evidence>
<dbReference type="CDD" id="cd06257">
    <property type="entry name" value="DnaJ"/>
    <property type="match status" value="1"/>
</dbReference>
<reference evidence="2 3" key="1">
    <citation type="submission" date="2017-07" db="EMBL/GenBank/DDBJ databases">
        <title>An improved, manually edited Actinidia chinensis var. chinensis (kiwifruit) genome highlights the challenges associated with draft genomes and gene prediction in plants.</title>
        <authorList>
            <person name="Pilkington S."/>
            <person name="Crowhurst R."/>
            <person name="Hilario E."/>
            <person name="Nardozza S."/>
            <person name="Fraser L."/>
            <person name="Peng Y."/>
            <person name="Gunaseelan K."/>
            <person name="Simpson R."/>
            <person name="Tahir J."/>
            <person name="Deroles S."/>
            <person name="Templeton K."/>
            <person name="Luo Z."/>
            <person name="Davy M."/>
            <person name="Cheng C."/>
            <person name="Mcneilage M."/>
            <person name="Scaglione D."/>
            <person name="Liu Y."/>
            <person name="Zhang Q."/>
            <person name="Datson P."/>
            <person name="De Silva N."/>
            <person name="Gardiner S."/>
            <person name="Bassett H."/>
            <person name="Chagne D."/>
            <person name="Mccallum J."/>
            <person name="Dzierzon H."/>
            <person name="Deng C."/>
            <person name="Wang Y.-Y."/>
            <person name="Barron N."/>
            <person name="Manako K."/>
            <person name="Bowen J."/>
            <person name="Foster T."/>
            <person name="Erridge Z."/>
            <person name="Tiffin H."/>
            <person name="Waite C."/>
            <person name="Davies K."/>
            <person name="Grierson E."/>
            <person name="Laing W."/>
            <person name="Kirk R."/>
            <person name="Chen X."/>
            <person name="Wood M."/>
            <person name="Montefiori M."/>
            <person name="Brummell D."/>
            <person name="Schwinn K."/>
            <person name="Catanach A."/>
            <person name="Fullerton C."/>
            <person name="Li D."/>
            <person name="Meiyalaghan S."/>
            <person name="Nieuwenhuizen N."/>
            <person name="Read N."/>
            <person name="Prakash R."/>
            <person name="Hunter D."/>
            <person name="Zhang H."/>
            <person name="Mckenzie M."/>
            <person name="Knabel M."/>
            <person name="Harris A."/>
            <person name="Allan A."/>
            <person name="Chen A."/>
            <person name="Janssen B."/>
            <person name="Plunkett B."/>
            <person name="Dwamena C."/>
            <person name="Voogd C."/>
            <person name="Leif D."/>
            <person name="Lafferty D."/>
            <person name="Souleyre E."/>
            <person name="Varkonyi-Gasic E."/>
            <person name="Gambi F."/>
            <person name="Hanley J."/>
            <person name="Yao J.-L."/>
            <person name="Cheung J."/>
            <person name="David K."/>
            <person name="Warren B."/>
            <person name="Marsh K."/>
            <person name="Snowden K."/>
            <person name="Lin-Wang K."/>
            <person name="Brian L."/>
            <person name="Martinez-Sanchez M."/>
            <person name="Wang M."/>
            <person name="Ileperuma N."/>
            <person name="Macnee N."/>
            <person name="Campin R."/>
            <person name="Mcatee P."/>
            <person name="Drummond R."/>
            <person name="Espley R."/>
            <person name="Ireland H."/>
            <person name="Wu R."/>
            <person name="Atkinson R."/>
            <person name="Karunairetnam S."/>
            <person name="Bulley S."/>
            <person name="Chunkath S."/>
            <person name="Hanley Z."/>
            <person name="Storey R."/>
            <person name="Thrimawithana A."/>
            <person name="Thomson S."/>
            <person name="David C."/>
            <person name="Testolin R."/>
        </authorList>
    </citation>
    <scope>NUCLEOTIDE SEQUENCE [LARGE SCALE GENOMIC DNA]</scope>
    <source>
        <strain evidence="3">cv. Red5</strain>
        <tissue evidence="2">Young leaf</tissue>
    </source>
</reference>
<gene>
    <name evidence="2" type="ORF">CEY00_Acc29614</name>
</gene>
<dbReference type="Pfam" id="PF11926">
    <property type="entry name" value="DUF3444"/>
    <property type="match status" value="2"/>
</dbReference>
<dbReference type="OMA" id="WFKPSPQ"/>
<accession>A0A2R6PDI3</accession>
<dbReference type="PANTHER" id="PTHR47374">
    <property type="entry name" value="ENDOSOME ANTIGEN-LIKE PROTEIN, PUTATIVE (DUF3444)-RELATED"/>
    <property type="match status" value="1"/>
</dbReference>
<evidence type="ECO:0000313" key="3">
    <source>
        <dbReference type="Proteomes" id="UP000241394"/>
    </source>
</evidence>
<evidence type="ECO:0000313" key="2">
    <source>
        <dbReference type="EMBL" id="PSR89414.1"/>
    </source>
</evidence>
<dbReference type="InterPro" id="IPR001623">
    <property type="entry name" value="DnaJ_domain"/>
</dbReference>
<comment type="caution">
    <text evidence="2">The sequence shown here is derived from an EMBL/GenBank/DDBJ whole genome shotgun (WGS) entry which is preliminary data.</text>
</comment>
<dbReference type="Gene3D" id="1.10.287.110">
    <property type="entry name" value="DnaJ domain"/>
    <property type="match status" value="1"/>
</dbReference>
<dbReference type="InParanoid" id="A0A2R6PDI3"/>
<dbReference type="PANTHER" id="PTHR47374:SF10">
    <property type="entry name" value="HEAT SHOCK N-TERMINAL DOMAIN-CONTAINING PROTEIN, PUTATIVE-RELATED"/>
    <property type="match status" value="1"/>
</dbReference>
<dbReference type="AlphaFoldDB" id="A0A2R6PDI3"/>
<name>A0A2R6PDI3_ACTCC</name>
<sequence length="736" mass="83424">MYFNKVEAIREKEVAEKMINSKDYVSARDKLLKAQQLFPTLDHIVAMLTVSDILSASKTAIPGYDVDCYWVLHLMPSSSVSDINCRYQKLLNLLKPIKNKFPGTELALKLIEDAFSVLSDPEKRSEFDLKRETSWAGYESVNIQAALSQSISNMETGNAAQISSGYVRFSSVEDLERKNGVVLPTEMLQERERDLGAELQANHKTDNQHASISLQELSACSSNVNSGGSTVDEIDMPVDNREFFSCNVVARLDQDFYNFGNDRNLEIFEIGQIWAAHYQSEEPQNYRYAQINAVLKSSVIVTWLKPVPISIGERRWCDADLPVGCGSFCLDSENSEKVSCPTVFSHNCSWVRGVTEEQFEIYPKKGEIWVLYEDWDLDEWSYNPEIIKGCKFRFVEMLSDFSKYLGADGVYLVKEDGFNSIFQRLTKEGNPVTVHVSPNNSYVLSHRVPTYRFTGGEINGVAEGMLELDQLSLPKELISHMDNQITSKMENSDSTNFTSPVGQLPFLEPYPESKILGPNWSVSDFTAGQVWAVFGGNDSMPRKYTRINSVSSSNQIHVTYLESQPVFDYEFARSKENLPVVCGIYGATGRNVNLEISQFSHLVLCQKSTTASIYKIYPTKGEVWAMYKKWNKKWKHVDYENGQFDVVEIINDFSEGNGLMIARLTEVKGCLTFFHRQQYDGFDLTRALSKPEVLGFSHRIPAFRVPGIGKHGIPESSWHLEPNALPYKLLEIQKET</sequence>
<dbReference type="EMBL" id="NKQK01000026">
    <property type="protein sequence ID" value="PSR89414.1"/>
    <property type="molecule type" value="Genomic_DNA"/>
</dbReference>
<dbReference type="PROSITE" id="PS50076">
    <property type="entry name" value="DNAJ_2"/>
    <property type="match status" value="1"/>
</dbReference>
<keyword evidence="3" id="KW-1185">Reference proteome</keyword>
<dbReference type="InterPro" id="IPR036869">
    <property type="entry name" value="J_dom_sf"/>
</dbReference>
<feature type="domain" description="J" evidence="1">
    <location>
        <begin position="67"/>
        <end position="131"/>
    </location>
</feature>
<reference evidence="3" key="2">
    <citation type="journal article" date="2018" name="BMC Genomics">
        <title>A manually annotated Actinidia chinensis var. chinensis (kiwifruit) genome highlights the challenges associated with draft genomes and gene prediction in plants.</title>
        <authorList>
            <person name="Pilkington S.M."/>
            <person name="Crowhurst R."/>
            <person name="Hilario E."/>
            <person name="Nardozza S."/>
            <person name="Fraser L."/>
            <person name="Peng Y."/>
            <person name="Gunaseelan K."/>
            <person name="Simpson R."/>
            <person name="Tahir J."/>
            <person name="Deroles S.C."/>
            <person name="Templeton K."/>
            <person name="Luo Z."/>
            <person name="Davy M."/>
            <person name="Cheng C."/>
            <person name="McNeilage M."/>
            <person name="Scaglione D."/>
            <person name="Liu Y."/>
            <person name="Zhang Q."/>
            <person name="Datson P."/>
            <person name="De Silva N."/>
            <person name="Gardiner S.E."/>
            <person name="Bassett H."/>
            <person name="Chagne D."/>
            <person name="McCallum J."/>
            <person name="Dzierzon H."/>
            <person name="Deng C."/>
            <person name="Wang Y.Y."/>
            <person name="Barron L."/>
            <person name="Manako K."/>
            <person name="Bowen J."/>
            <person name="Foster T.M."/>
            <person name="Erridge Z.A."/>
            <person name="Tiffin H."/>
            <person name="Waite C.N."/>
            <person name="Davies K.M."/>
            <person name="Grierson E.P."/>
            <person name="Laing W.A."/>
            <person name="Kirk R."/>
            <person name="Chen X."/>
            <person name="Wood M."/>
            <person name="Montefiori M."/>
            <person name="Brummell D.A."/>
            <person name="Schwinn K.E."/>
            <person name="Catanach A."/>
            <person name="Fullerton C."/>
            <person name="Li D."/>
            <person name="Meiyalaghan S."/>
            <person name="Nieuwenhuizen N."/>
            <person name="Read N."/>
            <person name="Prakash R."/>
            <person name="Hunter D."/>
            <person name="Zhang H."/>
            <person name="McKenzie M."/>
            <person name="Knabel M."/>
            <person name="Harris A."/>
            <person name="Allan A.C."/>
            <person name="Gleave A."/>
            <person name="Chen A."/>
            <person name="Janssen B.J."/>
            <person name="Plunkett B."/>
            <person name="Ampomah-Dwamena C."/>
            <person name="Voogd C."/>
            <person name="Leif D."/>
            <person name="Lafferty D."/>
            <person name="Souleyre E.J.F."/>
            <person name="Varkonyi-Gasic E."/>
            <person name="Gambi F."/>
            <person name="Hanley J."/>
            <person name="Yao J.L."/>
            <person name="Cheung J."/>
            <person name="David K.M."/>
            <person name="Warren B."/>
            <person name="Marsh K."/>
            <person name="Snowden K.C."/>
            <person name="Lin-Wang K."/>
            <person name="Brian L."/>
            <person name="Martinez-Sanchez M."/>
            <person name="Wang M."/>
            <person name="Ileperuma N."/>
            <person name="Macnee N."/>
            <person name="Campin R."/>
            <person name="McAtee P."/>
            <person name="Drummond R.S.M."/>
            <person name="Espley R.V."/>
            <person name="Ireland H.S."/>
            <person name="Wu R."/>
            <person name="Atkinson R.G."/>
            <person name="Karunairetnam S."/>
            <person name="Bulley S."/>
            <person name="Chunkath S."/>
            <person name="Hanley Z."/>
            <person name="Storey R."/>
            <person name="Thrimawithana A.H."/>
            <person name="Thomson S."/>
            <person name="David C."/>
            <person name="Testolin R."/>
            <person name="Huang H."/>
            <person name="Hellens R.P."/>
            <person name="Schaffer R.J."/>
        </authorList>
    </citation>
    <scope>NUCLEOTIDE SEQUENCE [LARGE SCALE GENOMIC DNA]</scope>
    <source>
        <strain evidence="3">cv. Red5</strain>
    </source>
</reference>